<feature type="region of interest" description="Disordered" evidence="1">
    <location>
        <begin position="434"/>
        <end position="460"/>
    </location>
</feature>
<keyword evidence="2" id="KW-1133">Transmembrane helix</keyword>
<proteinExistence type="predicted"/>
<evidence type="ECO:0000313" key="3">
    <source>
        <dbReference type="EMBL" id="KAF9334187.1"/>
    </source>
</evidence>
<gene>
    <name evidence="3" type="ORF">BG006_002601</name>
</gene>
<feature type="transmembrane region" description="Helical" evidence="2">
    <location>
        <begin position="469"/>
        <end position="489"/>
    </location>
</feature>
<feature type="transmembrane region" description="Helical" evidence="2">
    <location>
        <begin position="168"/>
        <end position="190"/>
    </location>
</feature>
<feature type="transmembrane region" description="Helical" evidence="2">
    <location>
        <begin position="528"/>
        <end position="546"/>
    </location>
</feature>
<evidence type="ECO:0000256" key="1">
    <source>
        <dbReference type="SAM" id="MobiDB-lite"/>
    </source>
</evidence>
<dbReference type="PANTHER" id="PTHR36840:SF1">
    <property type="entry name" value="BLL5714 PROTEIN"/>
    <property type="match status" value="1"/>
</dbReference>
<feature type="transmembrane region" description="Helical" evidence="2">
    <location>
        <begin position="355"/>
        <end position="376"/>
    </location>
</feature>
<keyword evidence="4" id="KW-1185">Reference proteome</keyword>
<evidence type="ECO:0000313" key="4">
    <source>
        <dbReference type="Proteomes" id="UP000696485"/>
    </source>
</evidence>
<dbReference type="PANTHER" id="PTHR36840">
    <property type="entry name" value="BLL5714 PROTEIN"/>
    <property type="match status" value="1"/>
</dbReference>
<feature type="transmembrane region" description="Helical" evidence="2">
    <location>
        <begin position="264"/>
        <end position="282"/>
    </location>
</feature>
<evidence type="ECO:0008006" key="5">
    <source>
        <dbReference type="Google" id="ProtNLM"/>
    </source>
</evidence>
<protein>
    <recommendedName>
        <fullName evidence="5">Low temperature requirement protein A</fullName>
    </recommendedName>
</protein>
<reference evidence="3" key="1">
    <citation type="journal article" date="2020" name="Fungal Divers.">
        <title>Resolving the Mortierellaceae phylogeny through synthesis of multi-gene phylogenetics and phylogenomics.</title>
        <authorList>
            <person name="Vandepol N."/>
            <person name="Liber J."/>
            <person name="Desiro A."/>
            <person name="Na H."/>
            <person name="Kennedy M."/>
            <person name="Barry K."/>
            <person name="Grigoriev I.V."/>
            <person name="Miller A.N."/>
            <person name="O'Donnell K."/>
            <person name="Stajich J.E."/>
            <person name="Bonito G."/>
        </authorList>
    </citation>
    <scope>NUCLEOTIDE SEQUENCE</scope>
    <source>
        <strain evidence="3">NVP1</strain>
    </source>
</reference>
<evidence type="ECO:0000256" key="2">
    <source>
        <dbReference type="SAM" id="Phobius"/>
    </source>
</evidence>
<feature type="transmembrane region" description="Helical" evidence="2">
    <location>
        <begin position="229"/>
        <end position="252"/>
    </location>
</feature>
<sequence>MANNNSSSDGTRPHPSTLKSYDTNTNTLIDTLNDIECEANNNDTIAGVLNMGNVLEDDHQLALEEQGIVQKHHHSNNNDNNSISGNDGRRKSGLLHRQRGLLSSTSTNNFDSDNGSIDTGYGHKVRCHGKLMRHRDVDTGKVTNMELFFDLVYVYAISAISETMVEELSWVVVLQMLIITLAIWWSWVYTAWVTNWFNPDSYLVRLLLLFLMLASLILSAVVPQSFHELGLVFGITFGVLQVVRSTMATLALHGHKLQKVFIRILTWQATAAVFWIIGGALSGNARNIIWAVAVVIEYIGPMAGFYTPGLGKSISTDWEIHGGHLAERCSLFIIIALGESIVVTGSSFRDVLNEPAGVAMFVISFLGAASMWWIYFHSASNEAIEFVESSNDPGAMGRMAYTYIHFVMVLGIIWCAVADRLSIDDPFHVPYHKGNNSDSGDGSHGSDGHSAPLHKRSGAPPQGFEIKDMVDVIIIIGGPCLFVLGHALFRRSFDPRLPKAHLAAVIAMLCVTPMCVFLPRWASAVCTTGILLFLAIYESYFRCVFVHKSSVF</sequence>
<feature type="compositionally biased region" description="Polar residues" evidence="1">
    <location>
        <begin position="1"/>
        <end position="10"/>
    </location>
</feature>
<feature type="transmembrane region" description="Helical" evidence="2">
    <location>
        <begin position="403"/>
        <end position="423"/>
    </location>
</feature>
<organism evidence="3 4">
    <name type="scientific">Podila minutissima</name>
    <dbReference type="NCBI Taxonomy" id="64525"/>
    <lineage>
        <taxon>Eukaryota</taxon>
        <taxon>Fungi</taxon>
        <taxon>Fungi incertae sedis</taxon>
        <taxon>Mucoromycota</taxon>
        <taxon>Mortierellomycotina</taxon>
        <taxon>Mortierellomycetes</taxon>
        <taxon>Mortierellales</taxon>
        <taxon>Mortierellaceae</taxon>
        <taxon>Podila</taxon>
    </lineage>
</organism>
<keyword evidence="2" id="KW-0812">Transmembrane</keyword>
<dbReference type="Proteomes" id="UP000696485">
    <property type="component" value="Unassembled WGS sequence"/>
</dbReference>
<dbReference type="Pfam" id="PF06772">
    <property type="entry name" value="LtrA"/>
    <property type="match status" value="1"/>
</dbReference>
<dbReference type="InterPro" id="IPR010640">
    <property type="entry name" value="Low_temperature_requirement_A"/>
</dbReference>
<feature type="transmembrane region" description="Helical" evidence="2">
    <location>
        <begin position="501"/>
        <end position="522"/>
    </location>
</feature>
<name>A0A9P5VNP6_9FUNG</name>
<keyword evidence="2" id="KW-0472">Membrane</keyword>
<feature type="region of interest" description="Disordered" evidence="1">
    <location>
        <begin position="1"/>
        <end position="23"/>
    </location>
</feature>
<feature type="transmembrane region" description="Helical" evidence="2">
    <location>
        <begin position="288"/>
        <end position="308"/>
    </location>
</feature>
<dbReference type="EMBL" id="JAAAUY010000162">
    <property type="protein sequence ID" value="KAF9334187.1"/>
    <property type="molecule type" value="Genomic_DNA"/>
</dbReference>
<dbReference type="AlphaFoldDB" id="A0A9P5VNP6"/>
<accession>A0A9P5VNP6</accession>
<feature type="transmembrane region" description="Helical" evidence="2">
    <location>
        <begin position="202"/>
        <end position="223"/>
    </location>
</feature>
<comment type="caution">
    <text evidence="3">The sequence shown here is derived from an EMBL/GenBank/DDBJ whole genome shotgun (WGS) entry which is preliminary data.</text>
</comment>